<keyword evidence="3" id="KW-1185">Reference proteome</keyword>
<gene>
    <name evidence="2" type="ORF">CYMTET_23498</name>
</gene>
<evidence type="ECO:0000313" key="2">
    <source>
        <dbReference type="EMBL" id="KAK3267975.1"/>
    </source>
</evidence>
<proteinExistence type="predicted"/>
<accession>A0AAE0FYI8</accession>
<comment type="caution">
    <text evidence="2">The sequence shown here is derived from an EMBL/GenBank/DDBJ whole genome shotgun (WGS) entry which is preliminary data.</text>
</comment>
<dbReference type="EMBL" id="LGRX02012088">
    <property type="protein sequence ID" value="KAK3267975.1"/>
    <property type="molecule type" value="Genomic_DNA"/>
</dbReference>
<sequence length="490" mass="55559">MATTFELPKITLVRGPINKVEEALNSTEDALNNALNVLPFAQAPPLLDLTKVFPSEEYLRDGFMSHRDGQGHLGERKAGGAHTSRELSSSQRSQRSQRSRRNKAAGRYRLPCEAQPGTLASSSQRRVKISESAVSSTATQAAPLPWSRYFFPDHRQPPGPGVNVFYQYIDVQLPPPLDHDEMSQSYILEQAPDWLKDQWMQLYYVENLDGKTAAGSWPSVTMYNSKCLLDPDLDYWTDSEEALFMDLPHFVDFVARLKPRSVKDHKPLTELRAGLLQWLATQLKSAYTDAAKLYHAKEARLKTDFQNQVQAAHEAMERTVKEAISAHEMQEKESKRLLECVHRFKRVTRAVLDQKKNYLLNTSLMKVQELEDSLGLVKAKIANDSNNYEHECKKNAAMQEVCPIFWQSPWQHRDGILATWMAPLVLCHLKCTGHSGFSQKRFIGPLIPRAKGTPPVDPIYLEPVLDPIIREAYHGWPAVFQVGFPLGRIG</sequence>
<feature type="compositionally biased region" description="Basic and acidic residues" evidence="1">
    <location>
        <begin position="63"/>
        <end position="78"/>
    </location>
</feature>
<evidence type="ECO:0000256" key="1">
    <source>
        <dbReference type="SAM" id="MobiDB-lite"/>
    </source>
</evidence>
<reference evidence="2 3" key="1">
    <citation type="journal article" date="2015" name="Genome Biol. Evol.">
        <title>Comparative Genomics of a Bacterivorous Green Alga Reveals Evolutionary Causalities and Consequences of Phago-Mixotrophic Mode of Nutrition.</title>
        <authorList>
            <person name="Burns J.A."/>
            <person name="Paasch A."/>
            <person name="Narechania A."/>
            <person name="Kim E."/>
        </authorList>
    </citation>
    <scope>NUCLEOTIDE SEQUENCE [LARGE SCALE GENOMIC DNA]</scope>
    <source>
        <strain evidence="2 3">PLY_AMNH</strain>
    </source>
</reference>
<protein>
    <submittedName>
        <fullName evidence="2">Uncharacterized protein</fullName>
    </submittedName>
</protein>
<evidence type="ECO:0000313" key="3">
    <source>
        <dbReference type="Proteomes" id="UP001190700"/>
    </source>
</evidence>
<organism evidence="2 3">
    <name type="scientific">Cymbomonas tetramitiformis</name>
    <dbReference type="NCBI Taxonomy" id="36881"/>
    <lineage>
        <taxon>Eukaryota</taxon>
        <taxon>Viridiplantae</taxon>
        <taxon>Chlorophyta</taxon>
        <taxon>Pyramimonadophyceae</taxon>
        <taxon>Pyramimonadales</taxon>
        <taxon>Pyramimonadaceae</taxon>
        <taxon>Cymbomonas</taxon>
    </lineage>
</organism>
<dbReference type="AlphaFoldDB" id="A0AAE0FYI8"/>
<dbReference type="Proteomes" id="UP001190700">
    <property type="component" value="Unassembled WGS sequence"/>
</dbReference>
<feature type="compositionally biased region" description="Basic residues" evidence="1">
    <location>
        <begin position="95"/>
        <end position="106"/>
    </location>
</feature>
<name>A0AAE0FYI8_9CHLO</name>
<feature type="region of interest" description="Disordered" evidence="1">
    <location>
        <begin position="63"/>
        <end position="126"/>
    </location>
</feature>